<dbReference type="SUPFAM" id="SSF46955">
    <property type="entry name" value="Putative DNA-binding domain"/>
    <property type="match status" value="1"/>
</dbReference>
<comment type="caution">
    <text evidence="7">The sequence shown here is derived from an EMBL/GenBank/DDBJ whole genome shotgun (WGS) entry which is preliminary data.</text>
</comment>
<dbReference type="OrthoDB" id="9800334at2"/>
<dbReference type="AlphaFoldDB" id="A0A177NA73"/>
<dbReference type="Gene3D" id="1.10.1240.10">
    <property type="entry name" value="Methionine synthase domain"/>
    <property type="match status" value="1"/>
</dbReference>
<reference evidence="8" key="1">
    <citation type="submission" date="2016-03" db="EMBL/GenBank/DDBJ databases">
        <authorList>
            <person name="Heylen K."/>
            <person name="De Vos P."/>
            <person name="Vekeman B."/>
        </authorList>
    </citation>
    <scope>NUCLEOTIDE SEQUENCE [LARGE SCALE GENOMIC DNA]</scope>
    <source>
        <strain evidence="8">R-45383</strain>
    </source>
</reference>
<dbReference type="PANTHER" id="PTHR30204:SF67">
    <property type="entry name" value="HTH-TYPE TRANSCRIPTIONAL REGULATOR MLRA-RELATED"/>
    <property type="match status" value="1"/>
</dbReference>
<evidence type="ECO:0000256" key="1">
    <source>
        <dbReference type="ARBA" id="ARBA00023015"/>
    </source>
</evidence>
<proteinExistence type="predicted"/>
<dbReference type="STRING" id="702114.A1355_11760"/>
<dbReference type="SUPFAM" id="SSF52242">
    <property type="entry name" value="Cobalamin (vitamin B12)-binding domain"/>
    <property type="match status" value="1"/>
</dbReference>
<dbReference type="InterPro" id="IPR000551">
    <property type="entry name" value="MerR-type_HTH_dom"/>
</dbReference>
<dbReference type="PANTHER" id="PTHR30204">
    <property type="entry name" value="REDOX-CYCLING DRUG-SENSING TRANSCRIPTIONAL ACTIVATOR SOXR"/>
    <property type="match status" value="1"/>
</dbReference>
<dbReference type="InterPro" id="IPR006158">
    <property type="entry name" value="Cobalamin-bd"/>
</dbReference>
<dbReference type="InterPro" id="IPR036594">
    <property type="entry name" value="Meth_synthase_dom"/>
</dbReference>
<organism evidence="7 8">
    <name type="scientific">Methylomonas koyamae</name>
    <dbReference type="NCBI Taxonomy" id="702114"/>
    <lineage>
        <taxon>Bacteria</taxon>
        <taxon>Pseudomonadati</taxon>
        <taxon>Pseudomonadota</taxon>
        <taxon>Gammaproteobacteria</taxon>
        <taxon>Methylococcales</taxon>
        <taxon>Methylococcaceae</taxon>
        <taxon>Methylomonas</taxon>
    </lineage>
</organism>
<keyword evidence="2" id="KW-0238">DNA-binding</keyword>
<dbReference type="Gene3D" id="3.40.50.280">
    <property type="entry name" value="Cobalamin-binding domain"/>
    <property type="match status" value="1"/>
</dbReference>
<gene>
    <name evidence="7" type="ORF">A1355_11760</name>
</gene>
<dbReference type="Pfam" id="PF02607">
    <property type="entry name" value="B12-binding_2"/>
    <property type="match status" value="1"/>
</dbReference>
<dbReference type="PROSITE" id="PS51332">
    <property type="entry name" value="B12_BINDING"/>
    <property type="match status" value="1"/>
</dbReference>
<evidence type="ECO:0000256" key="2">
    <source>
        <dbReference type="ARBA" id="ARBA00023125"/>
    </source>
</evidence>
<keyword evidence="8" id="KW-1185">Reference proteome</keyword>
<sequence>MYSIKAITSLTGLTPETLRAWERRYSCITPSRTGTGRRYYSQQDLEKLTLLVNLTRNGHPISKIAGMDCPQLRAFQEQAAPTVAEPRTLPLIEQIVDALAEYRIERCEQLLKRALLASEPLDYARDVLLPALHKVGYLWEQGRLNIAQEHMFSSCVQRIVLTMVNNLHRPSPNNPSIMFATPSGEPHEFGILLCCLVASAQQYQCYYLGADLPAADIVAAAAHLRPDALVMGLVKTPPETATLLELKQILGASLDSKLWLGGSGADYIASHALADLSRCELIGDIDHFDAKIKQQRVLS</sequence>
<dbReference type="InterPro" id="IPR003759">
    <property type="entry name" value="Cbl-bd_cap"/>
</dbReference>
<dbReference type="PROSITE" id="PS50937">
    <property type="entry name" value="HTH_MERR_2"/>
    <property type="match status" value="1"/>
</dbReference>
<dbReference type="Pfam" id="PF13411">
    <property type="entry name" value="MerR_1"/>
    <property type="match status" value="1"/>
</dbReference>
<dbReference type="GO" id="GO:0003700">
    <property type="term" value="F:DNA-binding transcription factor activity"/>
    <property type="evidence" value="ECO:0007669"/>
    <property type="project" value="InterPro"/>
</dbReference>
<dbReference type="SUPFAM" id="SSF47644">
    <property type="entry name" value="Methionine synthase domain"/>
    <property type="match status" value="1"/>
</dbReference>
<protein>
    <submittedName>
        <fullName evidence="7">MerR family transcriptional regulator</fullName>
    </submittedName>
</protein>
<evidence type="ECO:0000313" key="8">
    <source>
        <dbReference type="Proteomes" id="UP000077628"/>
    </source>
</evidence>
<evidence type="ECO:0000259" key="5">
    <source>
        <dbReference type="PROSITE" id="PS51332"/>
    </source>
</evidence>
<feature type="domain" description="B12-binding" evidence="5">
    <location>
        <begin position="174"/>
        <end position="299"/>
    </location>
</feature>
<dbReference type="CDD" id="cd01104">
    <property type="entry name" value="HTH_MlrA-CarA"/>
    <property type="match status" value="1"/>
</dbReference>
<dbReference type="GO" id="GO:0031419">
    <property type="term" value="F:cobalamin binding"/>
    <property type="evidence" value="ECO:0007669"/>
    <property type="project" value="InterPro"/>
</dbReference>
<dbReference type="RefSeq" id="WP_064030838.1">
    <property type="nucleotide sequence ID" value="NZ_LUUK01000196.1"/>
</dbReference>
<evidence type="ECO:0000313" key="7">
    <source>
        <dbReference type="EMBL" id="OAI14946.1"/>
    </source>
</evidence>
<evidence type="ECO:0000256" key="3">
    <source>
        <dbReference type="ARBA" id="ARBA00023163"/>
    </source>
</evidence>
<keyword evidence="3" id="KW-0804">Transcription</keyword>
<feature type="domain" description="B12-binding N-terminal" evidence="6">
    <location>
        <begin position="82"/>
        <end position="175"/>
    </location>
</feature>
<dbReference type="SMART" id="SM00422">
    <property type="entry name" value="HTH_MERR"/>
    <property type="match status" value="1"/>
</dbReference>
<dbReference type="GO" id="GO:0046872">
    <property type="term" value="F:metal ion binding"/>
    <property type="evidence" value="ECO:0007669"/>
    <property type="project" value="InterPro"/>
</dbReference>
<dbReference type="InterPro" id="IPR009061">
    <property type="entry name" value="DNA-bd_dom_put_sf"/>
</dbReference>
<dbReference type="Gene3D" id="1.10.1660.10">
    <property type="match status" value="1"/>
</dbReference>
<dbReference type="InterPro" id="IPR047057">
    <property type="entry name" value="MerR_fam"/>
</dbReference>
<dbReference type="Proteomes" id="UP000077628">
    <property type="component" value="Unassembled WGS sequence"/>
</dbReference>
<evidence type="ECO:0000259" key="6">
    <source>
        <dbReference type="PROSITE" id="PS51337"/>
    </source>
</evidence>
<dbReference type="InterPro" id="IPR036724">
    <property type="entry name" value="Cobalamin-bd_sf"/>
</dbReference>
<accession>A0A177NA73</accession>
<dbReference type="EMBL" id="LUUK01000196">
    <property type="protein sequence ID" value="OAI14946.1"/>
    <property type="molecule type" value="Genomic_DNA"/>
</dbReference>
<feature type="domain" description="HTH merR-type" evidence="4">
    <location>
        <begin position="1"/>
        <end position="65"/>
    </location>
</feature>
<name>A0A177NA73_9GAMM</name>
<keyword evidence="1" id="KW-0805">Transcription regulation</keyword>
<dbReference type="GO" id="GO:0003677">
    <property type="term" value="F:DNA binding"/>
    <property type="evidence" value="ECO:0007669"/>
    <property type="project" value="UniProtKB-KW"/>
</dbReference>
<dbReference type="PROSITE" id="PS51337">
    <property type="entry name" value="B12_BINDING_NTER"/>
    <property type="match status" value="1"/>
</dbReference>
<evidence type="ECO:0000259" key="4">
    <source>
        <dbReference type="PROSITE" id="PS50937"/>
    </source>
</evidence>